<protein>
    <submittedName>
        <fullName evidence="1">Diguanylate cye</fullName>
    </submittedName>
</protein>
<proteinExistence type="predicted"/>
<evidence type="ECO:0000313" key="1">
    <source>
        <dbReference type="EMBL" id="KPY35694.1"/>
    </source>
</evidence>
<gene>
    <name evidence="1" type="ORF">ALO52_200078</name>
</gene>
<name>A0A0P9YD84_9PSED</name>
<evidence type="ECO:0000313" key="2">
    <source>
        <dbReference type="Proteomes" id="UP000050562"/>
    </source>
</evidence>
<dbReference type="Proteomes" id="UP000050562">
    <property type="component" value="Unassembled WGS sequence"/>
</dbReference>
<dbReference type="EMBL" id="LJRC01000160">
    <property type="protein sequence ID" value="KPY35694.1"/>
    <property type="molecule type" value="Genomic_DNA"/>
</dbReference>
<reference evidence="1 2" key="1">
    <citation type="submission" date="2015-09" db="EMBL/GenBank/DDBJ databases">
        <title>Genome announcement of multiple Pseudomonas syringae strains.</title>
        <authorList>
            <person name="Thakur S."/>
            <person name="Wang P.W."/>
            <person name="Gong Y."/>
            <person name="Weir B.S."/>
            <person name="Guttman D.S."/>
        </authorList>
    </citation>
    <scope>NUCLEOTIDE SEQUENCE [LARGE SCALE GENOMIC DNA]</scope>
    <source>
        <strain evidence="1 2">ICMP3956</strain>
    </source>
</reference>
<accession>A0A0P9YD84</accession>
<sequence>MVSDHTFSRRFLLGTGAESIAVALSFLATEYERDYRYQHPPATAISVMKPANAYGEPWKEDRDGIEGGDQLVSAQETIEKTEDYGYQEVYQKKRPEFLSARSAFKDGIFPQDFKIPECRFWSI</sequence>
<comment type="caution">
    <text evidence="1">The sequence shown here is derived from an EMBL/GenBank/DDBJ whole genome shotgun (WGS) entry which is preliminary data.</text>
</comment>
<dbReference type="AlphaFoldDB" id="A0A0P9YD84"/>
<organism evidence="1 2">
    <name type="scientific">Pseudomonas syringae pv. primulae</name>
    <dbReference type="NCBI Taxonomy" id="251707"/>
    <lineage>
        <taxon>Bacteria</taxon>
        <taxon>Pseudomonadati</taxon>
        <taxon>Pseudomonadota</taxon>
        <taxon>Gammaproteobacteria</taxon>
        <taxon>Pseudomonadales</taxon>
        <taxon>Pseudomonadaceae</taxon>
        <taxon>Pseudomonas</taxon>
    </lineage>
</organism>
<dbReference type="PATRIC" id="fig|251707.3.peg.1222"/>